<comment type="similarity">
    <text evidence="1">Belongs to the FGGY kinase family.</text>
</comment>
<keyword evidence="2" id="KW-0859">Xylose metabolism</keyword>
<dbReference type="GO" id="GO:0042732">
    <property type="term" value="P:D-xylose metabolic process"/>
    <property type="evidence" value="ECO:0007669"/>
    <property type="project" value="UniProtKB-KW"/>
</dbReference>
<dbReference type="InterPro" id="IPR050406">
    <property type="entry name" value="FGGY_Carb_Kinase"/>
</dbReference>
<dbReference type="RefSeq" id="WP_013708651.1">
    <property type="nucleotide sequence ID" value="NC_015389.1"/>
</dbReference>
<dbReference type="STRING" id="700015.Corgl_0795"/>
<dbReference type="AlphaFoldDB" id="F2NBU9"/>
<proteinExistence type="inferred from homology"/>
<dbReference type="Pfam" id="PF00370">
    <property type="entry name" value="FGGY_N"/>
    <property type="match status" value="1"/>
</dbReference>
<dbReference type="Proteomes" id="UP000006851">
    <property type="component" value="Chromosome"/>
</dbReference>
<dbReference type="EMBL" id="CP002628">
    <property type="protein sequence ID" value="AEB06908.1"/>
    <property type="molecule type" value="Genomic_DNA"/>
</dbReference>
<gene>
    <name evidence="7" type="ordered locus">Corgl_0795</name>
</gene>
<accession>F2NBU9</accession>
<protein>
    <submittedName>
        <fullName evidence="7">Carbohydrate kinase, FGGY</fullName>
    </submittedName>
</protein>
<feature type="domain" description="Carbohydrate kinase FGGY N-terminal" evidence="5">
    <location>
        <begin position="5"/>
        <end position="259"/>
    </location>
</feature>
<evidence type="ECO:0000313" key="7">
    <source>
        <dbReference type="EMBL" id="AEB06908.1"/>
    </source>
</evidence>
<evidence type="ECO:0000256" key="4">
    <source>
        <dbReference type="ARBA" id="ARBA00022777"/>
    </source>
</evidence>
<sequence length="534" mass="57659">MSDLIMACDVGTTGIKTCIYDVSASGIELVASKMAGYALNIEKGGAAEQDPDELWEAMCATSSAVMAQSGLASDEIHGISLCSQMQALVLVDRQGNPVRPMMSYMDQRATREIEHGLGRGPKIAGMNAIKLARSLAITGAVPASVKDPVWKYLWVKAHEPHVFGQVFKWLDIKEYLILRCTGRFVMTRDSAFGTLLLDTRSHKAGFSPTMCTMFGVDIHHLPRIIDGTDNVGPLIDRAARALGLAEGTPVFGGGGDASLIGVGAGAAAVGSTHIYSGTSGWVSTVVEKRRVDLSSMIASVVGASPTTYNYFAELETAGKCLEWVKDHLALDEINIYLKKTPVNESLEAITTNLYDFMLSETRDVPPGSGGVIFTPWLEGNRCPFEDPSASGMFFNIRLETGKRDLIHAVMEGICYHLRWQLEAQRRHVRTSPVVRFVGGGALAPITCQMLANVLGVDVETVKDPQNVGAFGAAVLAGVGLKIFSSVEDACGLIDAVGVYRSDPAVKHVYDRSFRVFRELYKTNRQAFRILNGGS</sequence>
<name>F2NBU9_CORGP</name>
<dbReference type="SUPFAM" id="SSF53067">
    <property type="entry name" value="Actin-like ATPase domain"/>
    <property type="match status" value="2"/>
</dbReference>
<dbReference type="PANTHER" id="PTHR43095">
    <property type="entry name" value="SUGAR KINASE"/>
    <property type="match status" value="1"/>
</dbReference>
<dbReference type="Pfam" id="PF02782">
    <property type="entry name" value="FGGY_C"/>
    <property type="match status" value="1"/>
</dbReference>
<dbReference type="GO" id="GO:0016301">
    <property type="term" value="F:kinase activity"/>
    <property type="evidence" value="ECO:0007669"/>
    <property type="project" value="UniProtKB-KW"/>
</dbReference>
<feature type="domain" description="Carbohydrate kinase FGGY C-terminal" evidence="6">
    <location>
        <begin position="276"/>
        <end position="479"/>
    </location>
</feature>
<organism evidence="7 8">
    <name type="scientific">Coriobacterium glomerans (strain ATCC 49209 / DSM 20642 / JCM 10262 / PW2)</name>
    <dbReference type="NCBI Taxonomy" id="700015"/>
    <lineage>
        <taxon>Bacteria</taxon>
        <taxon>Bacillati</taxon>
        <taxon>Actinomycetota</taxon>
        <taxon>Coriobacteriia</taxon>
        <taxon>Coriobacteriales</taxon>
        <taxon>Coriobacteriaceae</taxon>
        <taxon>Coriobacterium</taxon>
    </lineage>
</organism>
<evidence type="ECO:0000259" key="5">
    <source>
        <dbReference type="Pfam" id="PF00370"/>
    </source>
</evidence>
<evidence type="ECO:0000256" key="1">
    <source>
        <dbReference type="ARBA" id="ARBA00009156"/>
    </source>
</evidence>
<dbReference type="KEGG" id="cgo:Corgl_0795"/>
<evidence type="ECO:0000259" key="6">
    <source>
        <dbReference type="Pfam" id="PF02782"/>
    </source>
</evidence>
<dbReference type="PANTHER" id="PTHR43095:SF5">
    <property type="entry name" value="XYLULOSE KINASE"/>
    <property type="match status" value="1"/>
</dbReference>
<evidence type="ECO:0000256" key="3">
    <source>
        <dbReference type="ARBA" id="ARBA00022679"/>
    </source>
</evidence>
<dbReference type="InterPro" id="IPR000577">
    <property type="entry name" value="Carb_kinase_FGGY"/>
</dbReference>
<dbReference type="CDD" id="cd07805">
    <property type="entry name" value="ASKHA_NBD_FGGY_CvXK-like"/>
    <property type="match status" value="1"/>
</dbReference>
<keyword evidence="2" id="KW-0119">Carbohydrate metabolism</keyword>
<evidence type="ECO:0000256" key="2">
    <source>
        <dbReference type="ARBA" id="ARBA00022629"/>
    </source>
</evidence>
<dbReference type="InterPro" id="IPR018484">
    <property type="entry name" value="FGGY_N"/>
</dbReference>
<dbReference type="InterPro" id="IPR018485">
    <property type="entry name" value="FGGY_C"/>
</dbReference>
<dbReference type="Gene3D" id="3.30.420.40">
    <property type="match status" value="2"/>
</dbReference>
<dbReference type="eggNOG" id="COG1070">
    <property type="taxonomic scope" value="Bacteria"/>
</dbReference>
<reference evidence="8" key="1">
    <citation type="journal article" date="2013" name="Stand. Genomic Sci.">
        <title>Complete genome sequence of Coriobacterium glomerans type strain (PW2(T)) from the midgut of Pyrrhocoris apterus L. (red soldier bug).</title>
        <authorList>
            <person name="Stackebrandt E."/>
            <person name="Zeytun A."/>
            <person name="Lapidus A."/>
            <person name="Nolan M."/>
            <person name="Lucas S."/>
            <person name="Hammon N."/>
            <person name="Deshpande S."/>
            <person name="Cheng J.F."/>
            <person name="Tapia R."/>
            <person name="Goodwin L.A."/>
            <person name="Pitluck S."/>
            <person name="Liolios K."/>
            <person name="Pagani I."/>
            <person name="Ivanova N."/>
            <person name="Mavromatis K."/>
            <person name="Mikhailova N."/>
            <person name="Huntemann M."/>
            <person name="Pati A."/>
            <person name="Chen A."/>
            <person name="Palaniappan K."/>
            <person name="Chang Y.J."/>
            <person name="Land M."/>
            <person name="Hauser L."/>
            <person name="Rohde M."/>
            <person name="Pukall R."/>
            <person name="Goker M."/>
            <person name="Detter J.C."/>
            <person name="Woyke T."/>
            <person name="Bristow J."/>
            <person name="Eisen J.A."/>
            <person name="Markowitz V."/>
            <person name="Hugenholtz P."/>
            <person name="Kyrpides N.C."/>
            <person name="Klenk H.P."/>
        </authorList>
    </citation>
    <scope>NUCLEOTIDE SEQUENCE</scope>
    <source>
        <strain evidence="8">ATCC 49209 / DSM 20642 / JCM 10262 / PW2</strain>
    </source>
</reference>
<keyword evidence="8" id="KW-1185">Reference proteome</keyword>
<evidence type="ECO:0000313" key="8">
    <source>
        <dbReference type="Proteomes" id="UP000006851"/>
    </source>
</evidence>
<keyword evidence="4 7" id="KW-0418">Kinase</keyword>
<dbReference type="InterPro" id="IPR043129">
    <property type="entry name" value="ATPase_NBD"/>
</dbReference>
<dbReference type="HOGENOM" id="CLU_009281_3_3_11"/>
<dbReference type="PIRSF" id="PIRSF000538">
    <property type="entry name" value="GlpK"/>
    <property type="match status" value="1"/>
</dbReference>
<keyword evidence="3" id="KW-0808">Transferase</keyword>